<dbReference type="NCBIfam" id="NF033516">
    <property type="entry name" value="transpos_IS3"/>
    <property type="match status" value="1"/>
</dbReference>
<dbReference type="InterPro" id="IPR001584">
    <property type="entry name" value="Integrase_cat-core"/>
</dbReference>
<organism evidence="3 4">
    <name type="scientific">Thomasclavelia spiroformis DSM 1552</name>
    <dbReference type="NCBI Taxonomy" id="428126"/>
    <lineage>
        <taxon>Bacteria</taxon>
        <taxon>Bacillati</taxon>
        <taxon>Bacillota</taxon>
        <taxon>Erysipelotrichia</taxon>
        <taxon>Erysipelotrichales</taxon>
        <taxon>Coprobacillaceae</taxon>
        <taxon>Thomasclavelia</taxon>
    </lineage>
</organism>
<reference evidence="3" key="1">
    <citation type="submission" date="2008-02" db="EMBL/GenBank/DDBJ databases">
        <authorList>
            <person name="Fulton L."/>
            <person name="Clifton S."/>
            <person name="Fulton B."/>
            <person name="Xu J."/>
            <person name="Minx P."/>
            <person name="Pepin K.H."/>
            <person name="Johnson M."/>
            <person name="Thiruvilangam P."/>
            <person name="Bhonagiri V."/>
            <person name="Nash W.E."/>
            <person name="Mardis E.R."/>
            <person name="Wilson R.K."/>
        </authorList>
    </citation>
    <scope>NUCLEOTIDE SEQUENCE [LARGE SCALE GENOMIC DNA]</scope>
    <source>
        <strain evidence="3">DSM 1552</strain>
    </source>
</reference>
<gene>
    <name evidence="3" type="ORF">CLOSPI_02209</name>
</gene>
<dbReference type="InterPro" id="IPR048020">
    <property type="entry name" value="Transpos_IS3"/>
</dbReference>
<proteinExistence type="predicted"/>
<dbReference type="InterPro" id="IPR025948">
    <property type="entry name" value="HTH-like_dom"/>
</dbReference>
<name>B1C540_9FIRM</name>
<dbReference type="InterPro" id="IPR050900">
    <property type="entry name" value="Transposase_IS3/IS150/IS904"/>
</dbReference>
<dbReference type="STRING" id="428126.CLOSPI_02209"/>
<evidence type="ECO:0000313" key="3">
    <source>
        <dbReference type="EMBL" id="EDS73784.1"/>
    </source>
</evidence>
<dbReference type="PANTHER" id="PTHR46889">
    <property type="entry name" value="TRANSPOSASE INSF FOR INSERTION SEQUENCE IS3B-RELATED"/>
    <property type="match status" value="1"/>
</dbReference>
<dbReference type="Proteomes" id="UP000004910">
    <property type="component" value="Unassembled WGS sequence"/>
</dbReference>
<dbReference type="HOGENOM" id="CLU_027402_4_3_9"/>
<dbReference type="Pfam" id="PF00665">
    <property type="entry name" value="rve"/>
    <property type="match status" value="1"/>
</dbReference>
<dbReference type="SUPFAM" id="SSF53098">
    <property type="entry name" value="Ribonuclease H-like"/>
    <property type="match status" value="1"/>
</dbReference>
<evidence type="ECO:0000259" key="2">
    <source>
        <dbReference type="PROSITE" id="PS50994"/>
    </source>
</evidence>
<feature type="domain" description="Integrase catalytic" evidence="2">
    <location>
        <begin position="99"/>
        <end position="219"/>
    </location>
</feature>
<dbReference type="AlphaFoldDB" id="B1C540"/>
<dbReference type="GO" id="GO:0015074">
    <property type="term" value="P:DNA integration"/>
    <property type="evidence" value="ECO:0007669"/>
    <property type="project" value="InterPro"/>
</dbReference>
<accession>B1C540</accession>
<protein>
    <submittedName>
        <fullName evidence="3">Integrase core domain protein</fullName>
    </submittedName>
</protein>
<sequence>MDISKSSYCYQHKIIYSKGKYEVTTNEIMHLFHKNDSRYGYRRIYALLKKQNIIISEKIVRRIMKENHLVVKIKKTKKYSSYIGEISKAAENLINRNFHSDKPNQKMLTDITEFSIPAGKVYLSPIIDCFDGMVTAWKISTNPNAELVNSMLDEYHKTLKNGEKPIIHSDRGAHYRWPEWINRMNRYGFQRSMSRKGCSPDNSACEGFFGRMKNEMILV</sequence>
<dbReference type="InterPro" id="IPR012337">
    <property type="entry name" value="RNaseH-like_sf"/>
</dbReference>
<dbReference type="Pfam" id="PF13276">
    <property type="entry name" value="HTH_21"/>
    <property type="match status" value="1"/>
</dbReference>
<dbReference type="PANTHER" id="PTHR46889:SF4">
    <property type="entry name" value="TRANSPOSASE INSO FOR INSERTION SEQUENCE ELEMENT IS911B-RELATED"/>
    <property type="match status" value="1"/>
</dbReference>
<evidence type="ECO:0000313" key="4">
    <source>
        <dbReference type="Proteomes" id="UP000004910"/>
    </source>
</evidence>
<reference evidence="3" key="2">
    <citation type="submission" date="2014-06" db="EMBL/GenBank/DDBJ databases">
        <title>Draft genome sequence of Clostridium spiroforme (DSM 1552).</title>
        <authorList>
            <person name="Sudarsanam P."/>
            <person name="Ley R."/>
            <person name="Guruge J."/>
            <person name="Turnbaugh P.J."/>
            <person name="Mahowald M."/>
            <person name="Liep D."/>
            <person name="Gordon J."/>
        </authorList>
    </citation>
    <scope>NUCLEOTIDE SEQUENCE</scope>
    <source>
        <strain evidence="3">DSM 1552</strain>
    </source>
</reference>
<comment type="caution">
    <text evidence="3">The sequence shown here is derived from an EMBL/GenBank/DDBJ whole genome shotgun (WGS) entry which is preliminary data.</text>
</comment>
<dbReference type="EMBL" id="ABIK02000015">
    <property type="protein sequence ID" value="EDS73784.1"/>
    <property type="molecule type" value="Genomic_DNA"/>
</dbReference>
<dbReference type="Gene3D" id="3.30.420.10">
    <property type="entry name" value="Ribonuclease H-like superfamily/Ribonuclease H"/>
    <property type="match status" value="1"/>
</dbReference>
<comment type="function">
    <text evidence="1">Involved in the transposition of the insertion sequence.</text>
</comment>
<dbReference type="PROSITE" id="PS50994">
    <property type="entry name" value="INTEGRASE"/>
    <property type="match status" value="1"/>
</dbReference>
<evidence type="ECO:0000256" key="1">
    <source>
        <dbReference type="ARBA" id="ARBA00002286"/>
    </source>
</evidence>
<dbReference type="GO" id="GO:0003676">
    <property type="term" value="F:nucleic acid binding"/>
    <property type="evidence" value="ECO:0007669"/>
    <property type="project" value="InterPro"/>
</dbReference>
<dbReference type="eggNOG" id="COG2801">
    <property type="taxonomic scope" value="Bacteria"/>
</dbReference>
<dbReference type="InterPro" id="IPR036397">
    <property type="entry name" value="RNaseH_sf"/>
</dbReference>
<keyword evidence="4" id="KW-1185">Reference proteome</keyword>